<evidence type="ECO:0000256" key="14">
    <source>
        <dbReference type="ARBA" id="ARBA00023277"/>
    </source>
</evidence>
<sequence length="377" mass="41237">MRTVSVIKADVGSNAGHLRPTPELVAAVEDVLADEGAFLDDYFVFTVGDDVDIVMSHTRGEDDDEVHRLAWDAFEAGTEVAKEQGLYGAGQDLLEDAFAGNVRGLGPGVCELTFEEREAEPFLVFGADKTEPGAFNQPLYTAFADPRYTTGLLLKDTIHEGFTFQVMDLEHTDDGERRIQLDVPEDGWDLTALLMEPHRFGIEKIYSRATGAEVAAVSTQKLRNVAGEYVGKDDPVALVRTQADFPSPGEVLQPYATPPFVAGAMRGSHHGVFYPIESGAGEIPSYFDGPPLVKAIGMVLNDGEFSEPVYPFDASFWDSVREDAATRFREFRERQGAFGPGTVETSELEYGGWTDIMASLEDRWTVASEQSPSATDD</sequence>
<evidence type="ECO:0000256" key="6">
    <source>
        <dbReference type="ARBA" id="ARBA00013093"/>
    </source>
</evidence>
<gene>
    <name evidence="15" type="ORF">EGH21_03220</name>
</gene>
<keyword evidence="16" id="KW-1185">Reference proteome</keyword>
<evidence type="ECO:0000256" key="10">
    <source>
        <dbReference type="ARBA" id="ARBA00022801"/>
    </source>
</evidence>
<comment type="caution">
    <text evidence="15">The sequence shown here is derived from an EMBL/GenBank/DDBJ whole genome shotgun (WGS) entry which is preliminary data.</text>
</comment>
<comment type="pathway">
    <text evidence="3">Carbohydrate biosynthesis; gluconeogenesis.</text>
</comment>
<evidence type="ECO:0000256" key="5">
    <source>
        <dbReference type="ARBA" id="ARBA00011820"/>
    </source>
</evidence>
<dbReference type="AlphaFoldDB" id="A0AAW4PLT7"/>
<keyword evidence="8" id="KW-0312">Gluconeogenesis</keyword>
<dbReference type="RefSeq" id="WP_220617023.1">
    <property type="nucleotide sequence ID" value="NZ_RKLR01000001.1"/>
</dbReference>
<dbReference type="PANTHER" id="PTHR38341">
    <property type="entry name" value="FRUCTOSE-1,6-BISPHOSPHATE ALDOLASE/PHOSPHATASE"/>
    <property type="match status" value="1"/>
</dbReference>
<name>A0AAW4PLT7_9EURY</name>
<evidence type="ECO:0000256" key="8">
    <source>
        <dbReference type="ARBA" id="ARBA00022432"/>
    </source>
</evidence>
<comment type="catalytic activity">
    <reaction evidence="1">
        <text>beta-D-fructose 1,6-bisphosphate + H2O = beta-D-fructose 6-phosphate + phosphate</text>
        <dbReference type="Rhea" id="RHEA:11064"/>
        <dbReference type="ChEBI" id="CHEBI:15377"/>
        <dbReference type="ChEBI" id="CHEBI:32966"/>
        <dbReference type="ChEBI" id="CHEBI:43474"/>
        <dbReference type="ChEBI" id="CHEBI:57634"/>
        <dbReference type="EC" id="3.1.3.11"/>
    </reaction>
</comment>
<organism evidence="15 16">
    <name type="scientific">Haloarcula rubra</name>
    <dbReference type="NCBI Taxonomy" id="2487747"/>
    <lineage>
        <taxon>Archaea</taxon>
        <taxon>Methanobacteriati</taxon>
        <taxon>Methanobacteriota</taxon>
        <taxon>Stenosarchaea group</taxon>
        <taxon>Halobacteria</taxon>
        <taxon>Halobacteriales</taxon>
        <taxon>Haloarculaceae</taxon>
        <taxon>Haloarcula</taxon>
    </lineage>
</organism>
<dbReference type="EMBL" id="RKLR01000001">
    <property type="protein sequence ID" value="MBX0322037.1"/>
    <property type="molecule type" value="Genomic_DNA"/>
</dbReference>
<evidence type="ECO:0000256" key="13">
    <source>
        <dbReference type="ARBA" id="ARBA00023270"/>
    </source>
</evidence>
<evidence type="ECO:0000256" key="2">
    <source>
        <dbReference type="ARBA" id="ARBA00001946"/>
    </source>
</evidence>
<dbReference type="PANTHER" id="PTHR38341:SF1">
    <property type="entry name" value="FRUCTOSE-1,6-BISPHOSPHATE ALDOLASE_PHOSPHATASE"/>
    <property type="match status" value="1"/>
</dbReference>
<evidence type="ECO:0000256" key="11">
    <source>
        <dbReference type="ARBA" id="ARBA00022842"/>
    </source>
</evidence>
<dbReference type="EC" id="3.1.3.11" evidence="6"/>
<reference evidence="15 16" key="1">
    <citation type="submission" date="2021-06" db="EMBL/GenBank/DDBJ databases">
        <title>Halomicroarcula sp. a new haloarchaeum isolated from saline soil.</title>
        <authorList>
            <person name="Duran-Viseras A."/>
            <person name="Sanchez-Porro C."/>
            <person name="Ventosa A."/>
        </authorList>
    </citation>
    <scope>NUCLEOTIDE SEQUENCE [LARGE SCALE GENOMIC DNA]</scope>
    <source>
        <strain evidence="15 16">F13</strain>
    </source>
</reference>
<evidence type="ECO:0000256" key="1">
    <source>
        <dbReference type="ARBA" id="ARBA00001273"/>
    </source>
</evidence>
<evidence type="ECO:0000313" key="16">
    <source>
        <dbReference type="Proteomes" id="UP001430377"/>
    </source>
</evidence>
<dbReference type="InterPro" id="IPR036076">
    <property type="entry name" value="FBPase_V_sf"/>
</dbReference>
<evidence type="ECO:0000256" key="3">
    <source>
        <dbReference type="ARBA" id="ARBA00004742"/>
    </source>
</evidence>
<dbReference type="Proteomes" id="UP001430377">
    <property type="component" value="Unassembled WGS sequence"/>
</dbReference>
<evidence type="ECO:0000313" key="15">
    <source>
        <dbReference type="EMBL" id="MBX0322037.1"/>
    </source>
</evidence>
<keyword evidence="10" id="KW-0378">Hydrolase</keyword>
<comment type="similarity">
    <text evidence="4">Belongs to the FBP aldolase/phosphatase family.</text>
</comment>
<evidence type="ECO:0000256" key="9">
    <source>
        <dbReference type="ARBA" id="ARBA00022723"/>
    </source>
</evidence>
<evidence type="ECO:0000256" key="12">
    <source>
        <dbReference type="ARBA" id="ARBA00023239"/>
    </source>
</evidence>
<accession>A0AAW4PLT7</accession>
<dbReference type="GO" id="GO:0016829">
    <property type="term" value="F:lyase activity"/>
    <property type="evidence" value="ECO:0007669"/>
    <property type="project" value="UniProtKB-KW"/>
</dbReference>
<keyword evidence="14" id="KW-0119">Carbohydrate metabolism</keyword>
<evidence type="ECO:0000256" key="7">
    <source>
        <dbReference type="ARBA" id="ARBA00018635"/>
    </source>
</evidence>
<dbReference type="SUPFAM" id="SSF111249">
    <property type="entry name" value="Sulfolobus fructose-1,6-bisphosphatase-like"/>
    <property type="match status" value="1"/>
</dbReference>
<dbReference type="GO" id="GO:0042132">
    <property type="term" value="F:fructose 1,6-bisphosphate 1-phosphatase activity"/>
    <property type="evidence" value="ECO:0007669"/>
    <property type="project" value="UniProtKB-EC"/>
</dbReference>
<dbReference type="Pfam" id="PF01950">
    <property type="entry name" value="FBPase_3"/>
    <property type="match status" value="1"/>
</dbReference>
<keyword evidence="11" id="KW-0460">Magnesium</keyword>
<keyword evidence="9" id="KW-0479">Metal-binding</keyword>
<keyword evidence="12" id="KW-0456">Lyase</keyword>
<keyword evidence="13" id="KW-0704">Schiff base</keyword>
<comment type="cofactor">
    <cofactor evidence="2">
        <name>Mg(2+)</name>
        <dbReference type="ChEBI" id="CHEBI:18420"/>
    </cofactor>
</comment>
<evidence type="ECO:0000256" key="4">
    <source>
        <dbReference type="ARBA" id="ARBA00010693"/>
    </source>
</evidence>
<proteinExistence type="inferred from homology"/>
<dbReference type="GO" id="GO:0046872">
    <property type="term" value="F:metal ion binding"/>
    <property type="evidence" value="ECO:0007669"/>
    <property type="project" value="UniProtKB-KW"/>
</dbReference>
<protein>
    <recommendedName>
        <fullName evidence="7">Fructose-1,6-bisphosphate aldolase/phosphatase</fullName>
        <ecNumber evidence="6">3.1.3.11</ecNumber>
    </recommendedName>
</protein>
<comment type="subunit">
    <text evidence="5">Homooctamer; dimer of tetramers.</text>
</comment>
<dbReference type="InterPro" id="IPR002803">
    <property type="entry name" value="FBPase_V"/>
</dbReference>
<dbReference type="GO" id="GO:0006094">
    <property type="term" value="P:gluconeogenesis"/>
    <property type="evidence" value="ECO:0007669"/>
    <property type="project" value="UniProtKB-KW"/>
</dbReference>